<keyword evidence="3" id="KW-0762">Sugar transport</keyword>
<evidence type="ECO:0000256" key="7">
    <source>
        <dbReference type="PROSITE-ProRule" id="PRU00423"/>
    </source>
</evidence>
<evidence type="ECO:0000313" key="9">
    <source>
        <dbReference type="EMBL" id="GAA3943270.1"/>
    </source>
</evidence>
<dbReference type="InterPro" id="IPR003501">
    <property type="entry name" value="PTS_EIIB_2/3"/>
</dbReference>
<evidence type="ECO:0000256" key="5">
    <source>
        <dbReference type="ARBA" id="ARBA00022683"/>
    </source>
</evidence>
<dbReference type="Gene3D" id="3.40.50.2300">
    <property type="match status" value="1"/>
</dbReference>
<reference evidence="10" key="1">
    <citation type="journal article" date="2019" name="Int. J. Syst. Evol. Microbiol.">
        <title>The Global Catalogue of Microorganisms (GCM) 10K type strain sequencing project: providing services to taxonomists for standard genome sequencing and annotation.</title>
        <authorList>
            <consortium name="The Broad Institute Genomics Platform"/>
            <consortium name="The Broad Institute Genome Sequencing Center for Infectious Disease"/>
            <person name="Wu L."/>
            <person name="Ma J."/>
        </authorList>
    </citation>
    <scope>NUCLEOTIDE SEQUENCE [LARGE SCALE GENOMIC DNA]</scope>
    <source>
        <strain evidence="10">JCM 17024</strain>
    </source>
</reference>
<feature type="modified residue" description="Phosphocysteine; by EIIA" evidence="7">
    <location>
        <position position="7"/>
    </location>
</feature>
<accession>A0ABP7NCT4</accession>
<dbReference type="SUPFAM" id="SSF52794">
    <property type="entry name" value="PTS system IIB component-like"/>
    <property type="match status" value="1"/>
</dbReference>
<keyword evidence="6" id="KW-0418">Kinase</keyword>
<dbReference type="InterPro" id="IPR036095">
    <property type="entry name" value="PTS_EIIB-like_sf"/>
</dbReference>
<proteinExistence type="predicted"/>
<comment type="caution">
    <text evidence="9">The sequence shown here is derived from an EMBL/GenBank/DDBJ whole genome shotgun (WGS) entry which is preliminary data.</text>
</comment>
<evidence type="ECO:0000256" key="4">
    <source>
        <dbReference type="ARBA" id="ARBA00022679"/>
    </source>
</evidence>
<keyword evidence="1" id="KW-0813">Transport</keyword>
<evidence type="ECO:0000256" key="2">
    <source>
        <dbReference type="ARBA" id="ARBA00022553"/>
    </source>
</evidence>
<evidence type="ECO:0000256" key="1">
    <source>
        <dbReference type="ARBA" id="ARBA00022448"/>
    </source>
</evidence>
<evidence type="ECO:0000256" key="3">
    <source>
        <dbReference type="ARBA" id="ARBA00022597"/>
    </source>
</evidence>
<protein>
    <submittedName>
        <fullName evidence="9">PTS lactose transporter subunit IIB</fullName>
    </submittedName>
</protein>
<dbReference type="PANTHER" id="PTHR34581">
    <property type="entry name" value="PTS SYSTEM N,N'-DIACETYLCHITOBIOSE-SPECIFIC EIIB COMPONENT"/>
    <property type="match status" value="1"/>
</dbReference>
<evidence type="ECO:0000256" key="6">
    <source>
        <dbReference type="ARBA" id="ARBA00022777"/>
    </source>
</evidence>
<dbReference type="EMBL" id="BAABCP010000001">
    <property type="protein sequence ID" value="GAA3943270.1"/>
    <property type="molecule type" value="Genomic_DNA"/>
</dbReference>
<keyword evidence="2" id="KW-0597">Phosphoprotein</keyword>
<organism evidence="9 10">
    <name type="scientific">Microbacterium soli</name>
    <dbReference type="NCBI Taxonomy" id="446075"/>
    <lineage>
        <taxon>Bacteria</taxon>
        <taxon>Bacillati</taxon>
        <taxon>Actinomycetota</taxon>
        <taxon>Actinomycetes</taxon>
        <taxon>Micrococcales</taxon>
        <taxon>Microbacteriaceae</taxon>
        <taxon>Microbacterium</taxon>
    </lineage>
</organism>
<sequence length="107" mass="11200">MRILVVCGAGASSTFVAQRLSGAASAAGLDWTAEAGTERTARSAVGIDAVLVGPHIADHADTIRASLASRVRVIVLPEDSFTDFDGSRTLRLLRDAMAAPHDRKDTP</sequence>
<dbReference type="Pfam" id="PF02302">
    <property type="entry name" value="PTS_IIB"/>
    <property type="match status" value="1"/>
</dbReference>
<dbReference type="PANTHER" id="PTHR34581:SF2">
    <property type="entry name" value="PTS SYSTEM N,N'-DIACETYLCHITOBIOSE-SPECIFIC EIIB COMPONENT"/>
    <property type="match status" value="1"/>
</dbReference>
<feature type="domain" description="PTS EIIB type-3" evidence="8">
    <location>
        <begin position="1"/>
        <end position="103"/>
    </location>
</feature>
<keyword evidence="4" id="KW-0808">Transferase</keyword>
<name>A0ABP7NCT4_9MICO</name>
<evidence type="ECO:0000313" key="10">
    <source>
        <dbReference type="Proteomes" id="UP001501591"/>
    </source>
</evidence>
<dbReference type="InterPro" id="IPR013012">
    <property type="entry name" value="PTS_EIIB_3"/>
</dbReference>
<dbReference type="PROSITE" id="PS51100">
    <property type="entry name" value="PTS_EIIB_TYPE_3"/>
    <property type="match status" value="1"/>
</dbReference>
<gene>
    <name evidence="9" type="ORF">GCM10022383_21390</name>
</gene>
<dbReference type="InterPro" id="IPR051819">
    <property type="entry name" value="PTS_sugar-specific_EIIB"/>
</dbReference>
<keyword evidence="10" id="KW-1185">Reference proteome</keyword>
<keyword evidence="5" id="KW-0598">Phosphotransferase system</keyword>
<evidence type="ECO:0000259" key="8">
    <source>
        <dbReference type="PROSITE" id="PS51100"/>
    </source>
</evidence>
<dbReference type="Proteomes" id="UP001501591">
    <property type="component" value="Unassembled WGS sequence"/>
</dbReference>
<dbReference type="RefSeq" id="WP_344819569.1">
    <property type="nucleotide sequence ID" value="NZ_BAABCP010000001.1"/>
</dbReference>